<evidence type="ECO:0000259" key="1">
    <source>
        <dbReference type="Pfam" id="PF00078"/>
    </source>
</evidence>
<comment type="caution">
    <text evidence="2">The sequence shown here is derived from an EMBL/GenBank/DDBJ whole genome shotgun (WGS) entry which is preliminary data.</text>
</comment>
<sequence>MGVGIWESKPSGVFEEHFKNLFTSEAQSINGDILDCVDSVISQTTNDNLLQAITMEEIKEAAMQMGGLKAPSPDGYQGIFFQKYWDTIYDEVRGITEDFFLNNQSLGALNITNLVLIPKIPNPEGVSHFRPISLCNFSFKIVSKVMANRLKLRKTTKMYDLGIKLDMNKAYDRVEWHFLESVMLKMGFDVRWLNLVMNLVRTVQFSLVLNGVQGSTFTPTRGIRQGNPLSPANTQNYPNIRLLLDGYCCASGQQINFGKSSLFFSPNTPASIRTKLGAVLGMTITNDPGKYLGLPTMWGRSKKEALQFVREKLLHKLSGWKQSLLSQAGREVLIKAVAQAVPNYPMGVFLFPKTLCTKMESEIANFWWGQK</sequence>
<evidence type="ECO:0000313" key="2">
    <source>
        <dbReference type="EMBL" id="KAI5313631.1"/>
    </source>
</evidence>
<dbReference type="AlphaFoldDB" id="A0AAD4UWY9"/>
<dbReference type="PANTHER" id="PTHR33116">
    <property type="entry name" value="REVERSE TRANSCRIPTASE ZINC-BINDING DOMAIN-CONTAINING PROTEIN-RELATED-RELATED"/>
    <property type="match status" value="1"/>
</dbReference>
<gene>
    <name evidence="2" type="ORF">L3X38_042807</name>
</gene>
<dbReference type="InterPro" id="IPR043502">
    <property type="entry name" value="DNA/RNA_pol_sf"/>
</dbReference>
<accession>A0AAD4UWY9</accession>
<dbReference type="Proteomes" id="UP001054821">
    <property type="component" value="Chromosome 8"/>
</dbReference>
<organism evidence="2 3">
    <name type="scientific">Prunus dulcis</name>
    <name type="common">Almond</name>
    <name type="synonym">Amygdalus dulcis</name>
    <dbReference type="NCBI Taxonomy" id="3755"/>
    <lineage>
        <taxon>Eukaryota</taxon>
        <taxon>Viridiplantae</taxon>
        <taxon>Streptophyta</taxon>
        <taxon>Embryophyta</taxon>
        <taxon>Tracheophyta</taxon>
        <taxon>Spermatophyta</taxon>
        <taxon>Magnoliopsida</taxon>
        <taxon>eudicotyledons</taxon>
        <taxon>Gunneridae</taxon>
        <taxon>Pentapetalae</taxon>
        <taxon>rosids</taxon>
        <taxon>fabids</taxon>
        <taxon>Rosales</taxon>
        <taxon>Rosaceae</taxon>
        <taxon>Amygdaloideae</taxon>
        <taxon>Amygdaleae</taxon>
        <taxon>Prunus</taxon>
    </lineage>
</organism>
<name>A0AAD4UWY9_PRUDU</name>
<dbReference type="PANTHER" id="PTHR33116:SF86">
    <property type="entry name" value="REVERSE TRANSCRIPTASE DOMAIN-CONTAINING PROTEIN"/>
    <property type="match status" value="1"/>
</dbReference>
<reference evidence="2 3" key="1">
    <citation type="journal article" date="2022" name="G3 (Bethesda)">
        <title>Whole-genome sequence and methylome profiling of the almond [Prunus dulcis (Mill.) D.A. Webb] cultivar 'Nonpareil'.</title>
        <authorList>
            <person name="D'Amico-Willman K.M."/>
            <person name="Ouma W.Z."/>
            <person name="Meulia T."/>
            <person name="Sideli G.M."/>
            <person name="Gradziel T.M."/>
            <person name="Fresnedo-Ramirez J."/>
        </authorList>
    </citation>
    <scope>NUCLEOTIDE SEQUENCE [LARGE SCALE GENOMIC DNA]</scope>
    <source>
        <strain evidence="2">Clone GOH B32 T37-40</strain>
    </source>
</reference>
<dbReference type="EMBL" id="JAJFAZ020000008">
    <property type="protein sequence ID" value="KAI5313631.1"/>
    <property type="molecule type" value="Genomic_DNA"/>
</dbReference>
<keyword evidence="3" id="KW-1185">Reference proteome</keyword>
<protein>
    <recommendedName>
        <fullName evidence="1">Reverse transcriptase domain-containing protein</fullName>
    </recommendedName>
</protein>
<proteinExistence type="predicted"/>
<evidence type="ECO:0000313" key="3">
    <source>
        <dbReference type="Proteomes" id="UP001054821"/>
    </source>
</evidence>
<dbReference type="Pfam" id="PF00078">
    <property type="entry name" value="RVT_1"/>
    <property type="match status" value="1"/>
</dbReference>
<dbReference type="SUPFAM" id="SSF56672">
    <property type="entry name" value="DNA/RNA polymerases"/>
    <property type="match status" value="1"/>
</dbReference>
<dbReference type="InterPro" id="IPR000477">
    <property type="entry name" value="RT_dom"/>
</dbReference>
<feature type="domain" description="Reverse transcriptase" evidence="1">
    <location>
        <begin position="121"/>
        <end position="236"/>
    </location>
</feature>